<dbReference type="InterPro" id="IPR004780">
    <property type="entry name" value="SRP"/>
</dbReference>
<comment type="subunit">
    <text evidence="9">Part of the signal recognition particle protein translocation system, which is composed of SRP and FtsY.</text>
</comment>
<comment type="function">
    <text evidence="9">Involved in targeting and insertion of nascent membrane proteins into the cytoplasmic membrane. Binds to the hydrophobic signal sequence of the ribosome-nascent chain (RNC) as it emerges from the ribosomes. The SRP-RNC complex is then targeted to the cytoplasmic membrane where it interacts with the SRP receptor FtsY.</text>
</comment>
<evidence type="ECO:0000313" key="12">
    <source>
        <dbReference type="Proteomes" id="UP000037267"/>
    </source>
</evidence>
<keyword evidence="12" id="KW-1185">Reference proteome</keyword>
<evidence type="ECO:0000256" key="6">
    <source>
        <dbReference type="ARBA" id="ARBA00023135"/>
    </source>
</evidence>
<protein>
    <recommendedName>
        <fullName evidence="9">Signal recognition particle protein</fullName>
        <ecNumber evidence="9">3.6.5.4</ecNumber>
    </recommendedName>
    <alternativeName>
        <fullName evidence="9">Fifty-four homolog</fullName>
    </alternativeName>
</protein>
<dbReference type="AlphaFoldDB" id="A0A0L0WBB1"/>
<dbReference type="GO" id="GO:0003924">
    <property type="term" value="F:GTPase activity"/>
    <property type="evidence" value="ECO:0007669"/>
    <property type="project" value="UniProtKB-UniRule"/>
</dbReference>
<sequence length="447" mass="49586">MVFEGLAKKLQGALDKLKSKGKLSEKDVDVAMREVKLALLEADVNFRVVKKFVSTVKERSIGQEVMGSLTPAQQVIKIVNEELTNLMGGTESKIEFSSNPPTIIMMCGLQGAGKTTTAGKLGGLLKKKGKFPLLVACDIYRPAAIKQLEVVGSKLEIPVFSMGDKQNPVNIAKAAIEHGKKNGNDVIIIDTAGRLHIDEELMEELENIKQEVNPNEILLVVDAMTGQDAVTVAENFNEKLNVNGVVLTKLDGDARGGAALSIRAVTDKPIKFVGMGEKLDQLETFHPDRMASRILGMGDVLSLIEKAQANFDAEKAMELEKKLRSQEFTFDDYLEQLQQVKSLGSMNEILQMIPGMNSKQLKNLNVDEKEFVRVEAIIQSMTKEERKNPSMIDGSRRKRIARGSGTTIQDVNKMLKQFKETRKMIKKIGDMEKTMKKKGRFSLPFFK</sequence>
<keyword evidence="9" id="KW-0963">Cytoplasm</keyword>
<dbReference type="InterPro" id="IPR003593">
    <property type="entry name" value="AAA+_ATPase"/>
</dbReference>
<dbReference type="SMART" id="SM00962">
    <property type="entry name" value="SRP54"/>
    <property type="match status" value="1"/>
</dbReference>
<feature type="binding site" evidence="9">
    <location>
        <begin position="190"/>
        <end position="194"/>
    </location>
    <ligand>
        <name>GTP</name>
        <dbReference type="ChEBI" id="CHEBI:37565"/>
    </ligand>
</feature>
<dbReference type="Gene3D" id="1.20.120.140">
    <property type="entry name" value="Signal recognition particle SRP54, nucleotide-binding domain"/>
    <property type="match status" value="1"/>
</dbReference>
<keyword evidence="6 9" id="KW-0733">Signal recognition particle</keyword>
<feature type="domain" description="SRP54-type proteins GTP-binding" evidence="10">
    <location>
        <begin position="269"/>
        <end position="282"/>
    </location>
</feature>
<evidence type="ECO:0000256" key="5">
    <source>
        <dbReference type="ARBA" id="ARBA00023134"/>
    </source>
</evidence>
<dbReference type="Pfam" id="PF02978">
    <property type="entry name" value="SRP_SPB"/>
    <property type="match status" value="1"/>
</dbReference>
<proteinExistence type="inferred from homology"/>
<dbReference type="GO" id="GO:0048500">
    <property type="term" value="C:signal recognition particle"/>
    <property type="evidence" value="ECO:0007669"/>
    <property type="project" value="UniProtKB-UniRule"/>
</dbReference>
<dbReference type="HAMAP" id="MF_00306">
    <property type="entry name" value="SRP54"/>
    <property type="match status" value="1"/>
</dbReference>
<dbReference type="PROSITE" id="PS00300">
    <property type="entry name" value="SRP54"/>
    <property type="match status" value="1"/>
</dbReference>
<dbReference type="InterPro" id="IPR042101">
    <property type="entry name" value="SRP54_N_sf"/>
</dbReference>
<dbReference type="FunFam" id="3.40.50.300:FF:000022">
    <property type="entry name" value="Signal recognition particle 54 kDa subunit"/>
    <property type="match status" value="1"/>
</dbReference>
<name>A0A0L0WBB1_GOTPU</name>
<dbReference type="InterPro" id="IPR022941">
    <property type="entry name" value="SRP54"/>
</dbReference>
<comment type="caution">
    <text evidence="11">The sequence shown here is derived from an EMBL/GenBank/DDBJ whole genome shotgun (WGS) entry which is preliminary data.</text>
</comment>
<evidence type="ECO:0000256" key="1">
    <source>
        <dbReference type="ARBA" id="ARBA00005450"/>
    </source>
</evidence>
<evidence type="ECO:0000256" key="9">
    <source>
        <dbReference type="HAMAP-Rule" id="MF_00306"/>
    </source>
</evidence>
<dbReference type="STRING" id="1503.CLPU_5c00900"/>
<dbReference type="Gene3D" id="1.10.260.30">
    <property type="entry name" value="Signal recognition particle, SRP54 subunit, M-domain"/>
    <property type="match status" value="1"/>
</dbReference>
<dbReference type="SUPFAM" id="SSF52540">
    <property type="entry name" value="P-loop containing nucleoside triphosphate hydrolases"/>
    <property type="match status" value="1"/>
</dbReference>
<dbReference type="InterPro" id="IPR036891">
    <property type="entry name" value="Signal_recog_part_SRP54_M_sf"/>
</dbReference>
<evidence type="ECO:0000313" key="11">
    <source>
        <dbReference type="EMBL" id="KNF08783.1"/>
    </source>
</evidence>
<keyword evidence="7 9" id="KW-0687">Ribonucleoprotein</keyword>
<evidence type="ECO:0000256" key="4">
    <source>
        <dbReference type="ARBA" id="ARBA00022884"/>
    </source>
</evidence>
<dbReference type="SUPFAM" id="SSF47446">
    <property type="entry name" value="Signal peptide-binding domain"/>
    <property type="match status" value="1"/>
</dbReference>
<dbReference type="PATRIC" id="fig|1503.3.peg.2614"/>
<comment type="subcellular location">
    <subcellularLocation>
        <location evidence="9">Cytoplasm</location>
    </subcellularLocation>
    <text evidence="9">The SRP-RNC complex is targeted to the cytoplasmic membrane.</text>
</comment>
<dbReference type="OrthoDB" id="9804720at2"/>
<comment type="similarity">
    <text evidence="1 9">Belongs to the GTP-binding SRP family. SRP54 subfamily.</text>
</comment>
<evidence type="ECO:0000256" key="3">
    <source>
        <dbReference type="ARBA" id="ARBA00022801"/>
    </source>
</evidence>
<evidence type="ECO:0000256" key="2">
    <source>
        <dbReference type="ARBA" id="ARBA00022741"/>
    </source>
</evidence>
<dbReference type="Pfam" id="PF00448">
    <property type="entry name" value="SRP54"/>
    <property type="match status" value="1"/>
</dbReference>
<dbReference type="EC" id="3.6.5.4" evidence="9"/>
<dbReference type="CDD" id="cd18539">
    <property type="entry name" value="SRP_G"/>
    <property type="match status" value="1"/>
</dbReference>
<dbReference type="NCBIfam" id="TIGR00959">
    <property type="entry name" value="ffh"/>
    <property type="match status" value="1"/>
</dbReference>
<keyword evidence="2 9" id="KW-0547">Nucleotide-binding</keyword>
<dbReference type="Pfam" id="PF02881">
    <property type="entry name" value="SRP54_N"/>
    <property type="match status" value="1"/>
</dbReference>
<dbReference type="Gene3D" id="3.40.50.300">
    <property type="entry name" value="P-loop containing nucleotide triphosphate hydrolases"/>
    <property type="match status" value="1"/>
</dbReference>
<dbReference type="GO" id="GO:0008312">
    <property type="term" value="F:7S RNA binding"/>
    <property type="evidence" value="ECO:0007669"/>
    <property type="project" value="InterPro"/>
</dbReference>
<feature type="binding site" evidence="9">
    <location>
        <begin position="108"/>
        <end position="115"/>
    </location>
    <ligand>
        <name>GTP</name>
        <dbReference type="ChEBI" id="CHEBI:37565"/>
    </ligand>
</feature>
<dbReference type="RefSeq" id="WP_050354883.1">
    <property type="nucleotide sequence ID" value="NZ_LGSS01000005.1"/>
</dbReference>
<comment type="domain">
    <text evidence="9">Composed of three domains: the N-terminal N domain, which is responsible for interactions with the ribosome, the central G domain, which binds GTP, and the C-terminal M domain, which binds the RNA and the signal sequence of the RNC.</text>
</comment>
<dbReference type="PANTHER" id="PTHR11564">
    <property type="entry name" value="SIGNAL RECOGNITION PARTICLE 54K PROTEIN SRP54"/>
    <property type="match status" value="1"/>
</dbReference>
<reference evidence="12" key="1">
    <citation type="submission" date="2015-07" db="EMBL/GenBank/DDBJ databases">
        <title>Draft genome sequence of the purine-degrading Gottschalkia purinilyticum DSM 1384 (formerly Clostridium purinilyticum).</title>
        <authorList>
            <person name="Poehlein A."/>
            <person name="Schiel-Bengelsdorf B."/>
            <person name="Bengelsdorf F.R."/>
            <person name="Daniel R."/>
            <person name="Duerre P."/>
        </authorList>
    </citation>
    <scope>NUCLEOTIDE SEQUENCE [LARGE SCALE GENOMIC DNA]</scope>
    <source>
        <strain evidence="12">DSM 1384</strain>
    </source>
</reference>
<dbReference type="PANTHER" id="PTHR11564:SF5">
    <property type="entry name" value="SIGNAL RECOGNITION PARTICLE SUBUNIT SRP54"/>
    <property type="match status" value="1"/>
</dbReference>
<keyword evidence="3 9" id="KW-0378">Hydrolase</keyword>
<dbReference type="Proteomes" id="UP000037267">
    <property type="component" value="Unassembled WGS sequence"/>
</dbReference>
<keyword evidence="4 9" id="KW-0694">RNA-binding</keyword>
<dbReference type="SMART" id="SM00382">
    <property type="entry name" value="AAA"/>
    <property type="match status" value="1"/>
</dbReference>
<dbReference type="InterPro" id="IPR000897">
    <property type="entry name" value="SRP54_GTPase_dom"/>
</dbReference>
<dbReference type="SMART" id="SM00963">
    <property type="entry name" value="SRP54_N"/>
    <property type="match status" value="1"/>
</dbReference>
<gene>
    <name evidence="9 11" type="primary">ffh</name>
    <name evidence="11" type="ORF">CLPU_5c00900</name>
</gene>
<evidence type="ECO:0000256" key="7">
    <source>
        <dbReference type="ARBA" id="ARBA00023274"/>
    </source>
</evidence>
<comment type="catalytic activity">
    <reaction evidence="8 9">
        <text>GTP + H2O = GDP + phosphate + H(+)</text>
        <dbReference type="Rhea" id="RHEA:19669"/>
        <dbReference type="ChEBI" id="CHEBI:15377"/>
        <dbReference type="ChEBI" id="CHEBI:15378"/>
        <dbReference type="ChEBI" id="CHEBI:37565"/>
        <dbReference type="ChEBI" id="CHEBI:43474"/>
        <dbReference type="ChEBI" id="CHEBI:58189"/>
        <dbReference type="EC" id="3.6.5.4"/>
    </reaction>
</comment>
<accession>A0A0L0WBB1</accession>
<feature type="binding site" evidence="9">
    <location>
        <begin position="248"/>
        <end position="251"/>
    </location>
    <ligand>
        <name>GTP</name>
        <dbReference type="ChEBI" id="CHEBI:37565"/>
    </ligand>
</feature>
<dbReference type="InterPro" id="IPR027417">
    <property type="entry name" value="P-loop_NTPase"/>
</dbReference>
<evidence type="ECO:0000256" key="8">
    <source>
        <dbReference type="ARBA" id="ARBA00048027"/>
    </source>
</evidence>
<organism evidence="11 12">
    <name type="scientific">Gottschalkia purinilytica</name>
    <name type="common">Clostridium purinilyticum</name>
    <dbReference type="NCBI Taxonomy" id="1503"/>
    <lineage>
        <taxon>Bacteria</taxon>
        <taxon>Bacillati</taxon>
        <taxon>Bacillota</taxon>
        <taxon>Tissierellia</taxon>
        <taxon>Tissierellales</taxon>
        <taxon>Gottschalkiaceae</taxon>
        <taxon>Gottschalkia</taxon>
    </lineage>
</organism>
<dbReference type="InterPro" id="IPR004125">
    <property type="entry name" value="Signal_recog_particle_SRP54_M"/>
</dbReference>
<evidence type="ECO:0000259" key="10">
    <source>
        <dbReference type="PROSITE" id="PS00300"/>
    </source>
</evidence>
<dbReference type="EMBL" id="LGSS01000005">
    <property type="protein sequence ID" value="KNF08783.1"/>
    <property type="molecule type" value="Genomic_DNA"/>
</dbReference>
<dbReference type="GO" id="GO:0006614">
    <property type="term" value="P:SRP-dependent cotranslational protein targeting to membrane"/>
    <property type="evidence" value="ECO:0007669"/>
    <property type="project" value="InterPro"/>
</dbReference>
<dbReference type="GO" id="GO:0005525">
    <property type="term" value="F:GTP binding"/>
    <property type="evidence" value="ECO:0007669"/>
    <property type="project" value="UniProtKB-UniRule"/>
</dbReference>
<dbReference type="InterPro" id="IPR013822">
    <property type="entry name" value="Signal_recog_particl_SRP54_hlx"/>
</dbReference>
<keyword evidence="5 9" id="KW-0342">GTP-binding</keyword>